<dbReference type="EMBL" id="MN739042">
    <property type="protein sequence ID" value="QHS85267.1"/>
    <property type="molecule type" value="Genomic_DNA"/>
</dbReference>
<evidence type="ECO:0000313" key="2">
    <source>
        <dbReference type="EMBL" id="QHS85267.1"/>
    </source>
</evidence>
<organism evidence="2">
    <name type="scientific">viral metagenome</name>
    <dbReference type="NCBI Taxonomy" id="1070528"/>
    <lineage>
        <taxon>unclassified sequences</taxon>
        <taxon>metagenomes</taxon>
        <taxon>organismal metagenomes</taxon>
    </lineage>
</organism>
<sequence>MNIVEYIDKYNKNFVYFCDPIKNNVMNEGYFIRILYSTPLFVMSGISLFLSFNDVIVDKYYNKYKCTYNPVNHKSMIDNIKDIEETLLKNVTIKNKIPQYKIVEQLRSGNIKFFSETIDKTNNLFMLKISGIWETDYYYGITYKFVKINNK</sequence>
<proteinExistence type="predicted"/>
<keyword evidence="1" id="KW-0472">Membrane</keyword>
<protein>
    <submittedName>
        <fullName evidence="2">Uncharacterized protein</fullName>
    </submittedName>
</protein>
<accession>A0A6C0AZ47</accession>
<dbReference type="AlphaFoldDB" id="A0A6C0AZ47"/>
<name>A0A6C0AZ47_9ZZZZ</name>
<keyword evidence="1" id="KW-0812">Transmembrane</keyword>
<reference evidence="2" key="1">
    <citation type="journal article" date="2020" name="Nature">
        <title>Giant virus diversity and host interactions through global metagenomics.</title>
        <authorList>
            <person name="Schulz F."/>
            <person name="Roux S."/>
            <person name="Paez-Espino D."/>
            <person name="Jungbluth S."/>
            <person name="Walsh D.A."/>
            <person name="Denef V.J."/>
            <person name="McMahon K.D."/>
            <person name="Konstantinidis K.T."/>
            <person name="Eloe-Fadrosh E.A."/>
            <person name="Kyrpides N.C."/>
            <person name="Woyke T."/>
        </authorList>
    </citation>
    <scope>NUCLEOTIDE SEQUENCE</scope>
    <source>
        <strain evidence="2">GVMAG-M-3300009182-78</strain>
    </source>
</reference>
<keyword evidence="1" id="KW-1133">Transmembrane helix</keyword>
<evidence type="ECO:0000256" key="1">
    <source>
        <dbReference type="SAM" id="Phobius"/>
    </source>
</evidence>
<feature type="transmembrane region" description="Helical" evidence="1">
    <location>
        <begin position="30"/>
        <end position="52"/>
    </location>
</feature>